<dbReference type="Pfam" id="PF00076">
    <property type="entry name" value="RRM_1"/>
    <property type="match status" value="2"/>
</dbReference>
<feature type="region of interest" description="Disordered" evidence="4">
    <location>
        <begin position="362"/>
        <end position="382"/>
    </location>
</feature>
<organism evidence="6 7">
    <name type="scientific">Ameca splendens</name>
    <dbReference type="NCBI Taxonomy" id="208324"/>
    <lineage>
        <taxon>Eukaryota</taxon>
        <taxon>Metazoa</taxon>
        <taxon>Chordata</taxon>
        <taxon>Craniata</taxon>
        <taxon>Vertebrata</taxon>
        <taxon>Euteleostomi</taxon>
        <taxon>Actinopterygii</taxon>
        <taxon>Neopterygii</taxon>
        <taxon>Teleostei</taxon>
        <taxon>Neoteleostei</taxon>
        <taxon>Acanthomorphata</taxon>
        <taxon>Ovalentaria</taxon>
        <taxon>Atherinomorphae</taxon>
        <taxon>Cyprinodontiformes</taxon>
        <taxon>Goodeidae</taxon>
        <taxon>Ameca</taxon>
    </lineage>
</organism>
<gene>
    <name evidence="6" type="primary">RBMS1_1</name>
    <name evidence="6" type="ORF">AMECASPLE_003266</name>
</gene>
<dbReference type="InterPro" id="IPR000504">
    <property type="entry name" value="RRM_dom"/>
</dbReference>
<dbReference type="SMART" id="SM00360">
    <property type="entry name" value="RRM"/>
    <property type="match status" value="2"/>
</dbReference>
<dbReference type="EMBL" id="JAHRIP010009531">
    <property type="protein sequence ID" value="MEQ2282683.1"/>
    <property type="molecule type" value="Genomic_DNA"/>
</dbReference>
<name>A0ABV0XMI7_9TELE</name>
<evidence type="ECO:0000256" key="4">
    <source>
        <dbReference type="SAM" id="MobiDB-lite"/>
    </source>
</evidence>
<proteinExistence type="predicted"/>
<dbReference type="InterPro" id="IPR002343">
    <property type="entry name" value="Hud_Sxl_RNA"/>
</dbReference>
<feature type="compositionally biased region" description="Low complexity" evidence="4">
    <location>
        <begin position="24"/>
        <end position="33"/>
    </location>
</feature>
<dbReference type="CDD" id="cd12244">
    <property type="entry name" value="RRM2_MSSP"/>
    <property type="match status" value="1"/>
</dbReference>
<evidence type="ECO:0000313" key="7">
    <source>
        <dbReference type="Proteomes" id="UP001469553"/>
    </source>
</evidence>
<dbReference type="Gene3D" id="3.30.70.330">
    <property type="match status" value="2"/>
</dbReference>
<evidence type="ECO:0000256" key="1">
    <source>
        <dbReference type="ARBA" id="ARBA00022737"/>
    </source>
</evidence>
<feature type="domain" description="RRM" evidence="5">
    <location>
        <begin position="121"/>
        <end position="206"/>
    </location>
</feature>
<evidence type="ECO:0000259" key="5">
    <source>
        <dbReference type="PROSITE" id="PS50102"/>
    </source>
</evidence>
<dbReference type="Proteomes" id="UP001469553">
    <property type="component" value="Unassembled WGS sequence"/>
</dbReference>
<keyword evidence="7" id="KW-1185">Reference proteome</keyword>
<reference evidence="6 7" key="1">
    <citation type="submission" date="2021-06" db="EMBL/GenBank/DDBJ databases">
        <authorList>
            <person name="Palmer J.M."/>
        </authorList>
    </citation>
    <scope>NUCLEOTIDE SEQUENCE [LARGE SCALE GENOMIC DNA]</scope>
    <source>
        <strain evidence="6 7">AS_MEX2019</strain>
        <tissue evidence="6">Muscle</tissue>
    </source>
</reference>
<dbReference type="InterPro" id="IPR012677">
    <property type="entry name" value="Nucleotide-bd_a/b_plait_sf"/>
</dbReference>
<dbReference type="PROSITE" id="PS50102">
    <property type="entry name" value="RRM"/>
    <property type="match status" value="2"/>
</dbReference>
<feature type="region of interest" description="Disordered" evidence="4">
    <location>
        <begin position="1"/>
        <end position="37"/>
    </location>
</feature>
<dbReference type="PANTHER" id="PTHR24012">
    <property type="entry name" value="RNA BINDING PROTEIN"/>
    <property type="match status" value="1"/>
</dbReference>
<protein>
    <submittedName>
        <fullName evidence="6">RNA-binding motif, single-stranded-interacting protein 1</fullName>
    </submittedName>
</protein>
<evidence type="ECO:0000256" key="3">
    <source>
        <dbReference type="PROSITE-ProRule" id="PRU00176"/>
    </source>
</evidence>
<comment type="caution">
    <text evidence="6">The sequence shown here is derived from an EMBL/GenBank/DDBJ whole genome shotgun (WGS) entry which is preliminary data.</text>
</comment>
<keyword evidence="2 3" id="KW-0694">RNA-binding</keyword>
<feature type="domain" description="RRM" evidence="5">
    <location>
        <begin position="42"/>
        <end position="115"/>
    </location>
</feature>
<dbReference type="PRINTS" id="PR00961">
    <property type="entry name" value="HUDSXLRNA"/>
</dbReference>
<evidence type="ECO:0000313" key="6">
    <source>
        <dbReference type="EMBL" id="MEQ2282683.1"/>
    </source>
</evidence>
<dbReference type="InterPro" id="IPR035979">
    <property type="entry name" value="RBD_domain_sf"/>
</dbReference>
<evidence type="ECO:0000256" key="2">
    <source>
        <dbReference type="ARBA" id="ARBA00022884"/>
    </source>
</evidence>
<accession>A0ABV0XMI7</accession>
<sequence length="382" mass="41321">MTGTCIQQPPVAPLSHPMAPPSPSTNNSSSSSSGGWEPLSKTNLYIRGLSPSTTDHDLVKLCQPYGKIVSTKAILDKTTNKCKGYGFVDFDSPAAAQKAVAALKTSGVQVQMAKQQEQDPTNLYISNLPLSMDEQELENMLKHFGQIISTRILRDPSGVSRGVGFARMESTEKCEAVISHFNGKFIKTPACAPGPSEPLLCKFADGGQKKRQSHHKFGQNGRVWGRDMDSRLTGMTLTYDPSTAAMQNGFFPAPYSISSRMIAQTSMSPYMSPVSTYQVQNPSWMSHQPYIMQHPGAVISPSIDPSVSLQPTSMMAPLTQQMSHLSLGGSGTFMAANTAMQGAYIPQYAHMQTAVVPAEENGVQTQVDSSGNHSPYAYQQTK</sequence>
<dbReference type="SUPFAM" id="SSF54928">
    <property type="entry name" value="RNA-binding domain, RBD"/>
    <property type="match status" value="1"/>
</dbReference>
<keyword evidence="1" id="KW-0677">Repeat</keyword>